<keyword evidence="3" id="KW-1185">Reference proteome</keyword>
<sequence>MKFLIFTKRNLKSSYFFITLISAVVILFLYNNLNLSSTNSLKVALYNGDKSENSSILIKDLLGKESIFKYYEVKSQEELLQEVELESANYGYIVDTGSSEEIFTQYSKGVMFSGISREDIYSSYFKIISREYTIKLTNLSKSAYLKSYEIEKNNSFKFNYEGYGTDKVFPIVETVSVMLFMLSLLNCYDYFLLNSKSKLFETAKGNKLKFQFLLSGLTIPLVIFLIVLVLSSNFNIVNYALYSILLYLFNAIVVDFLTEKMSLILIPIFTIFSLLAVFLLYTKNRYSLFSILSPANLYLLSYDSIIYLLAPIVILLISLILKQFLQKNS</sequence>
<keyword evidence="1" id="KW-0472">Membrane</keyword>
<feature type="transmembrane region" description="Helical" evidence="1">
    <location>
        <begin position="168"/>
        <end position="191"/>
    </location>
</feature>
<gene>
    <name evidence="2" type="ORF">SAMN02745245_01395</name>
</gene>
<feature type="transmembrane region" description="Helical" evidence="1">
    <location>
        <begin position="302"/>
        <end position="321"/>
    </location>
</feature>
<dbReference type="AlphaFoldDB" id="A0A1M5T8V1"/>
<dbReference type="STRING" id="1120995.SAMN02745245_01395"/>
<reference evidence="2 3" key="1">
    <citation type="submission" date="2016-11" db="EMBL/GenBank/DDBJ databases">
        <authorList>
            <person name="Jaros S."/>
            <person name="Januszkiewicz K."/>
            <person name="Wedrychowicz H."/>
        </authorList>
    </citation>
    <scope>NUCLEOTIDE SEQUENCE [LARGE SCALE GENOMIC DNA]</scope>
    <source>
        <strain evidence="2 3">DSM 21120</strain>
    </source>
</reference>
<keyword evidence="1" id="KW-0812">Transmembrane</keyword>
<proteinExistence type="predicted"/>
<name>A0A1M5T8V1_9FIRM</name>
<dbReference type="EMBL" id="FQXI01000010">
    <property type="protein sequence ID" value="SHH47159.1"/>
    <property type="molecule type" value="Genomic_DNA"/>
</dbReference>
<accession>A0A1M5T8V1</accession>
<feature type="transmembrane region" description="Helical" evidence="1">
    <location>
        <begin position="264"/>
        <end position="282"/>
    </location>
</feature>
<evidence type="ECO:0000313" key="3">
    <source>
        <dbReference type="Proteomes" id="UP000184032"/>
    </source>
</evidence>
<keyword evidence="1" id="KW-1133">Transmembrane helix</keyword>
<evidence type="ECO:0000256" key="1">
    <source>
        <dbReference type="SAM" id="Phobius"/>
    </source>
</evidence>
<dbReference type="RefSeq" id="WP_073184993.1">
    <property type="nucleotide sequence ID" value="NZ_FQXI01000010.1"/>
</dbReference>
<feature type="transmembrane region" description="Helical" evidence="1">
    <location>
        <begin position="212"/>
        <end position="230"/>
    </location>
</feature>
<protein>
    <recommendedName>
        <fullName evidence="4">ABC-2 family transporter protein</fullName>
    </recommendedName>
</protein>
<evidence type="ECO:0000313" key="2">
    <source>
        <dbReference type="EMBL" id="SHH47159.1"/>
    </source>
</evidence>
<feature type="transmembrane region" description="Helical" evidence="1">
    <location>
        <begin position="236"/>
        <end position="257"/>
    </location>
</feature>
<dbReference type="OrthoDB" id="3035347at2"/>
<dbReference type="Proteomes" id="UP000184032">
    <property type="component" value="Unassembled WGS sequence"/>
</dbReference>
<evidence type="ECO:0008006" key="4">
    <source>
        <dbReference type="Google" id="ProtNLM"/>
    </source>
</evidence>
<feature type="transmembrane region" description="Helical" evidence="1">
    <location>
        <begin position="12"/>
        <end position="30"/>
    </location>
</feature>
<organism evidence="2 3">
    <name type="scientific">Anaerosphaera aminiphila DSM 21120</name>
    <dbReference type="NCBI Taxonomy" id="1120995"/>
    <lineage>
        <taxon>Bacteria</taxon>
        <taxon>Bacillati</taxon>
        <taxon>Bacillota</taxon>
        <taxon>Tissierellia</taxon>
        <taxon>Tissierellales</taxon>
        <taxon>Peptoniphilaceae</taxon>
        <taxon>Anaerosphaera</taxon>
    </lineage>
</organism>